<dbReference type="GO" id="GO:0003968">
    <property type="term" value="F:RNA-directed RNA polymerase activity"/>
    <property type="evidence" value="ECO:0007669"/>
    <property type="project" value="InterPro"/>
</dbReference>
<dbReference type="InterPro" id="IPR014023">
    <property type="entry name" value="Mononeg_RNA_pol_cat"/>
</dbReference>
<dbReference type="InterPro" id="IPR024453">
    <property type="entry name" value="Peptidase_C92"/>
</dbReference>
<dbReference type="Pfam" id="PF05708">
    <property type="entry name" value="Peptidase_C92"/>
    <property type="match status" value="1"/>
</dbReference>
<feature type="domain" description="RdRp catalytic" evidence="1">
    <location>
        <begin position="1"/>
        <end position="24"/>
    </location>
</feature>
<dbReference type="Proteomes" id="UP000887577">
    <property type="component" value="Unplaced"/>
</dbReference>
<dbReference type="GO" id="GO:0005524">
    <property type="term" value="F:ATP binding"/>
    <property type="evidence" value="ECO:0007669"/>
    <property type="project" value="InterPro"/>
</dbReference>
<keyword evidence="2" id="KW-1185">Reference proteome</keyword>
<dbReference type="WBParaSite" id="PSU_v2.g11687.t1">
    <property type="protein sequence ID" value="PSU_v2.g11687.t1"/>
    <property type="gene ID" value="PSU_v2.g11687"/>
</dbReference>
<accession>A0A914Y1J3</accession>
<dbReference type="PROSITE" id="PS50526">
    <property type="entry name" value="RDRP_SSRNA_NEG_NONSEG"/>
    <property type="match status" value="1"/>
</dbReference>
<evidence type="ECO:0000313" key="3">
    <source>
        <dbReference type="WBParaSite" id="PSU_v2.g11687.t1"/>
    </source>
</evidence>
<name>A0A914Y1J3_9BILA</name>
<dbReference type="SUPFAM" id="SSF54001">
    <property type="entry name" value="Cysteine proteinases"/>
    <property type="match status" value="1"/>
</dbReference>
<reference evidence="3" key="1">
    <citation type="submission" date="2022-11" db="UniProtKB">
        <authorList>
            <consortium name="WormBaseParasite"/>
        </authorList>
    </citation>
    <scope>IDENTIFICATION</scope>
</reference>
<proteinExistence type="predicted"/>
<protein>
    <submittedName>
        <fullName evidence="3">RdRp catalytic domain-containing protein</fullName>
    </submittedName>
</protein>
<organism evidence="2 3">
    <name type="scientific">Panagrolaimus superbus</name>
    <dbReference type="NCBI Taxonomy" id="310955"/>
    <lineage>
        <taxon>Eukaryota</taxon>
        <taxon>Metazoa</taxon>
        <taxon>Ecdysozoa</taxon>
        <taxon>Nematoda</taxon>
        <taxon>Chromadorea</taxon>
        <taxon>Rhabditida</taxon>
        <taxon>Tylenchina</taxon>
        <taxon>Panagrolaimomorpha</taxon>
        <taxon>Panagrolaimoidea</taxon>
        <taxon>Panagrolaimidae</taxon>
        <taxon>Panagrolaimus</taxon>
    </lineage>
</organism>
<dbReference type="Gene3D" id="3.90.1720.10">
    <property type="entry name" value="endopeptidase domain like (from Nostoc punctiforme)"/>
    <property type="match status" value="1"/>
</dbReference>
<dbReference type="GO" id="GO:0004482">
    <property type="term" value="F:mRNA 5'-cap (guanine-N7-)-methyltransferase activity"/>
    <property type="evidence" value="ECO:0007669"/>
    <property type="project" value="InterPro"/>
</dbReference>
<evidence type="ECO:0000259" key="1">
    <source>
        <dbReference type="PROSITE" id="PS50526"/>
    </source>
</evidence>
<evidence type="ECO:0000313" key="2">
    <source>
        <dbReference type="Proteomes" id="UP000887577"/>
    </source>
</evidence>
<dbReference type="InterPro" id="IPR038765">
    <property type="entry name" value="Papain-like_cys_pep_sf"/>
</dbReference>
<sequence length="235" mass="27047">MLEEEESIISGDLFFFQKNLPLSGDVYERDNPNTQRNVETEYYHVGIFFDDTTIIHVIRGKGVIIQPFWEAVSITKPSKIEICRVKNCSSEQRHEAVKFAYSEIGVAYNDIMSSNFINSNNQKAYSCTQIICEAYARSNIFFEQEPMNFKNKNGEFYGFFVKQFAALKMPIPQGQLGTYPAQFRKSKNIFVIKCFERKNEADENDQKIIGKENYKNVAVGESVETNSNLMPSSRL</sequence>
<dbReference type="AlphaFoldDB" id="A0A914Y1J3"/>